<dbReference type="RefSeq" id="WP_054654557.1">
    <property type="nucleotide sequence ID" value="NZ_AZEB01000003.1"/>
</dbReference>
<keyword evidence="8" id="KW-0326">Glycosidase</keyword>
<reference evidence="10 11" key="1">
    <citation type="journal article" date="2015" name="Genome Announc.">
        <title>Expanding the biotechnology potential of lactobacilli through comparative genomics of 213 strains and associated genera.</title>
        <authorList>
            <person name="Sun Z."/>
            <person name="Harris H.M."/>
            <person name="McCann A."/>
            <person name="Guo C."/>
            <person name="Argimon S."/>
            <person name="Zhang W."/>
            <person name="Yang X."/>
            <person name="Jeffery I.B."/>
            <person name="Cooney J.C."/>
            <person name="Kagawa T.F."/>
            <person name="Liu W."/>
            <person name="Song Y."/>
            <person name="Salvetti E."/>
            <person name="Wrobel A."/>
            <person name="Rasinkangas P."/>
            <person name="Parkhill J."/>
            <person name="Rea M.C."/>
            <person name="O'Sullivan O."/>
            <person name="Ritari J."/>
            <person name="Douillard F.P."/>
            <person name="Paul Ross R."/>
            <person name="Yang R."/>
            <person name="Briner A.E."/>
            <person name="Felis G.E."/>
            <person name="de Vos W.M."/>
            <person name="Barrangou R."/>
            <person name="Klaenhammer T.R."/>
            <person name="Caufield P.W."/>
            <person name="Cui Y."/>
            <person name="Zhang H."/>
            <person name="O'Toole P.W."/>
        </authorList>
    </citation>
    <scope>NUCLEOTIDE SEQUENCE [LARGE SCALE GENOMIC DNA]</scope>
    <source>
        <strain evidence="10 11">DSM 19906</strain>
    </source>
</reference>
<dbReference type="InterPro" id="IPR013780">
    <property type="entry name" value="Glyco_hydro_b"/>
</dbReference>
<proteinExistence type="inferred from homology"/>
<evidence type="ECO:0000256" key="1">
    <source>
        <dbReference type="ARBA" id="ARBA00001462"/>
    </source>
</evidence>
<evidence type="ECO:0000256" key="2">
    <source>
        <dbReference type="ARBA" id="ARBA00004881"/>
    </source>
</evidence>
<sequence>MKSVYNYDKLFELGNVDPKVWSSFTEHLGRSIYGGIYDPDKPFSDENGFRKDVKKAVKDLNLGVIRYPGGNFVSNYNWKDGIGSKDNRPKTMDFAWSSVEPNTFGIDDFCQWAEEVGVKPMIAVNLGTGDIRSAAELVEYCNHDHGTYWSDLRIKNGHRKPYNIKYWCLGNEMEGDWQAGHMSAADYAKKAREAAKMMKWVDKSISLVACGSSYEMLPTYLKWDETIMKDLYPYVDYISTHNYNMNSGQGTLNFLSSWKQLDNHIQNTKNVLAYSKSLQKDPKYQNKDIKICLDEWNVWNMQDIKINNLDDLNGMTTFELTDAKKWEEHPAILQEKYSLLDALTVGGLGITILNNVDQVEIACLAQLLNVISPITTDEDGHLLKQTIYYPFELLSKYGRGTVLSPRVSGDTQATDYGDLPVVTSATVYDKEKKQLHIFALNTDLNNDAKLDLNFAGFSKVTPKEQIVFTGADLKATNTFEKPENIVPKTTTPSQDVANLSLPKASWNVINCDVDA</sequence>
<dbReference type="GO" id="GO:0046556">
    <property type="term" value="F:alpha-L-arabinofuranosidase activity"/>
    <property type="evidence" value="ECO:0007669"/>
    <property type="project" value="UniProtKB-EC"/>
</dbReference>
<dbReference type="Pfam" id="PF06964">
    <property type="entry name" value="Alpha-L-AF_C"/>
    <property type="match status" value="1"/>
</dbReference>
<name>A0A0R1NSZ8_9LACO</name>
<gene>
    <name evidence="10" type="ORF">FC98_GL001711</name>
</gene>
<organism evidence="10 11">
    <name type="scientific">Lentilactobacillus kisonensis DSM 19906 = JCM 15041</name>
    <dbReference type="NCBI Taxonomy" id="1423766"/>
    <lineage>
        <taxon>Bacteria</taxon>
        <taxon>Bacillati</taxon>
        <taxon>Bacillota</taxon>
        <taxon>Bacilli</taxon>
        <taxon>Lactobacillales</taxon>
        <taxon>Lactobacillaceae</taxon>
        <taxon>Lentilactobacillus</taxon>
    </lineage>
</organism>
<evidence type="ECO:0000256" key="8">
    <source>
        <dbReference type="ARBA" id="ARBA00023295"/>
    </source>
</evidence>
<comment type="subunit">
    <text evidence="4">Homohexamer; trimer of dimers.</text>
</comment>
<dbReference type="PANTHER" id="PTHR43576">
    <property type="entry name" value="ALPHA-L-ARABINOFURANOSIDASE C-RELATED"/>
    <property type="match status" value="1"/>
</dbReference>
<dbReference type="PATRIC" id="fig|1423766.4.peg.1771"/>
<comment type="pathway">
    <text evidence="2">Glycan metabolism.</text>
</comment>
<dbReference type="GO" id="GO:0000272">
    <property type="term" value="P:polysaccharide catabolic process"/>
    <property type="evidence" value="ECO:0007669"/>
    <property type="project" value="TreeGrafter"/>
</dbReference>
<dbReference type="Proteomes" id="UP000051439">
    <property type="component" value="Unassembled WGS sequence"/>
</dbReference>
<evidence type="ECO:0000256" key="6">
    <source>
        <dbReference type="ARBA" id="ARBA00022801"/>
    </source>
</evidence>
<evidence type="ECO:0000256" key="5">
    <source>
        <dbReference type="ARBA" id="ARBA00012670"/>
    </source>
</evidence>
<dbReference type="AlphaFoldDB" id="A0A0R1NSZ8"/>
<evidence type="ECO:0000256" key="4">
    <source>
        <dbReference type="ARBA" id="ARBA00011165"/>
    </source>
</evidence>
<evidence type="ECO:0000259" key="9">
    <source>
        <dbReference type="SMART" id="SM00813"/>
    </source>
</evidence>
<dbReference type="SUPFAM" id="SSF51445">
    <property type="entry name" value="(Trans)glycosidases"/>
    <property type="match status" value="1"/>
</dbReference>
<evidence type="ECO:0000256" key="3">
    <source>
        <dbReference type="ARBA" id="ARBA00007186"/>
    </source>
</evidence>
<dbReference type="EMBL" id="AZEB01000003">
    <property type="protein sequence ID" value="KRL22956.1"/>
    <property type="molecule type" value="Genomic_DNA"/>
</dbReference>
<protein>
    <recommendedName>
        <fullName evidence="5">non-reducing end alpha-L-arabinofuranosidase</fullName>
        <ecNumber evidence="5">3.2.1.55</ecNumber>
    </recommendedName>
</protein>
<feature type="domain" description="Alpha-L-arabinofuranosidase C-terminal" evidence="9">
    <location>
        <begin position="294"/>
        <end position="505"/>
    </location>
</feature>
<dbReference type="SUPFAM" id="SSF51011">
    <property type="entry name" value="Glycosyl hydrolase domain"/>
    <property type="match status" value="1"/>
</dbReference>
<keyword evidence="11" id="KW-1185">Reference proteome</keyword>
<dbReference type="InterPro" id="IPR010720">
    <property type="entry name" value="Alpha-L-AF_C"/>
</dbReference>
<dbReference type="Gene3D" id="3.20.20.80">
    <property type="entry name" value="Glycosidases"/>
    <property type="match status" value="1"/>
</dbReference>
<dbReference type="InterPro" id="IPR017853">
    <property type="entry name" value="GH"/>
</dbReference>
<evidence type="ECO:0000313" key="11">
    <source>
        <dbReference type="Proteomes" id="UP000051439"/>
    </source>
</evidence>
<dbReference type="Pfam" id="PF22848">
    <property type="entry name" value="ASD1_dom"/>
    <property type="match status" value="1"/>
</dbReference>
<dbReference type="PANTHER" id="PTHR43576:SF3">
    <property type="entry name" value="ALPHA-L-ARABINOFURANOSIDASE C"/>
    <property type="match status" value="1"/>
</dbReference>
<keyword evidence="6" id="KW-0378">Hydrolase</keyword>
<dbReference type="GO" id="GO:0046373">
    <property type="term" value="P:L-arabinose metabolic process"/>
    <property type="evidence" value="ECO:0007669"/>
    <property type="project" value="InterPro"/>
</dbReference>
<dbReference type="SMART" id="SM00813">
    <property type="entry name" value="Alpha-L-AF_C"/>
    <property type="match status" value="1"/>
</dbReference>
<evidence type="ECO:0000256" key="7">
    <source>
        <dbReference type="ARBA" id="ARBA00023277"/>
    </source>
</evidence>
<dbReference type="InterPro" id="IPR055235">
    <property type="entry name" value="ASD1_cat"/>
</dbReference>
<accession>A0A0R1NSZ8</accession>
<evidence type="ECO:0000313" key="10">
    <source>
        <dbReference type="EMBL" id="KRL22956.1"/>
    </source>
</evidence>
<comment type="caution">
    <text evidence="10">The sequence shown here is derived from an EMBL/GenBank/DDBJ whole genome shotgun (WGS) entry which is preliminary data.</text>
</comment>
<dbReference type="Gene3D" id="2.60.40.1180">
    <property type="entry name" value="Golgi alpha-mannosidase II"/>
    <property type="match status" value="1"/>
</dbReference>
<comment type="similarity">
    <text evidence="3">Belongs to the glycosyl hydrolase 51 family.</text>
</comment>
<dbReference type="EC" id="3.2.1.55" evidence="5"/>
<keyword evidence="7" id="KW-0119">Carbohydrate metabolism</keyword>
<comment type="catalytic activity">
    <reaction evidence="1">
        <text>Hydrolysis of terminal non-reducing alpha-L-arabinofuranoside residues in alpha-L-arabinosides.</text>
        <dbReference type="EC" id="3.2.1.55"/>
    </reaction>
</comment>